<accession>A0A5M8ICS5</accession>
<gene>
    <name evidence="1" type="ORF">FP507_03380</name>
</gene>
<name>A0A5M8ICS5_CHLPH</name>
<evidence type="ECO:0000313" key="2">
    <source>
        <dbReference type="Proteomes" id="UP000327458"/>
    </source>
</evidence>
<comment type="caution">
    <text evidence="1">The sequence shown here is derived from an EMBL/GenBank/DDBJ whole genome shotgun (WGS) entry which is preliminary data.</text>
</comment>
<dbReference type="Proteomes" id="UP000327458">
    <property type="component" value="Unassembled WGS sequence"/>
</dbReference>
<sequence>MGSASFFCSPPTHIGPHLPSPAVCRVMRTLGSHIHEARVRRKQILPGLHCDPPPLALHSGF</sequence>
<dbReference type="AlphaFoldDB" id="A0A5M8ICS5"/>
<reference evidence="1 2" key="1">
    <citation type="submission" date="2019-07" db="EMBL/GenBank/DDBJ databases">
        <title>Draft genome Sequence of Chlorobium phaeovibrioides sp. strain PhvTcv-s14, from the Phylum Chlorobi.</title>
        <authorList>
            <person name="Babenko V."/>
            <person name="Boldyreva D."/>
            <person name="Kanygina A."/>
            <person name="Selezneva O."/>
            <person name="Akopiyan T."/>
            <person name="Lunina O."/>
        </authorList>
    </citation>
    <scope>NUCLEOTIDE SEQUENCE [LARGE SCALE GENOMIC DNA]</scope>
    <source>
        <strain evidence="1 2">GrTcv12</strain>
    </source>
</reference>
<organism evidence="1 2">
    <name type="scientific">Chlorobium phaeovibrioides</name>
    <dbReference type="NCBI Taxonomy" id="1094"/>
    <lineage>
        <taxon>Bacteria</taxon>
        <taxon>Pseudomonadati</taxon>
        <taxon>Chlorobiota</taxon>
        <taxon>Chlorobiia</taxon>
        <taxon>Chlorobiales</taxon>
        <taxon>Chlorobiaceae</taxon>
        <taxon>Chlorobium/Pelodictyon group</taxon>
        <taxon>Chlorobium</taxon>
    </lineage>
</organism>
<proteinExistence type="predicted"/>
<evidence type="ECO:0000313" key="1">
    <source>
        <dbReference type="EMBL" id="KAA6232242.1"/>
    </source>
</evidence>
<protein>
    <submittedName>
        <fullName evidence="1">Uncharacterized protein</fullName>
    </submittedName>
</protein>
<dbReference type="EMBL" id="VMRG01000001">
    <property type="protein sequence ID" value="KAA6232242.1"/>
    <property type="molecule type" value="Genomic_DNA"/>
</dbReference>